<protein>
    <submittedName>
        <fullName evidence="2">Uncharacterized protein</fullName>
    </submittedName>
</protein>
<feature type="transmembrane region" description="Helical" evidence="1">
    <location>
        <begin position="345"/>
        <end position="365"/>
    </location>
</feature>
<feature type="transmembrane region" description="Helical" evidence="1">
    <location>
        <begin position="314"/>
        <end position="333"/>
    </location>
</feature>
<gene>
    <name evidence="2" type="ORF">COX15_00395</name>
</gene>
<reference evidence="2 3" key="1">
    <citation type="submission" date="2017-09" db="EMBL/GenBank/DDBJ databases">
        <title>Depth-based differentiation of microbial function through sediment-hosted aquifers and enrichment of novel symbionts in the deep terrestrial subsurface.</title>
        <authorList>
            <person name="Probst A.J."/>
            <person name="Ladd B."/>
            <person name="Jarett J.K."/>
            <person name="Geller-Mcgrath D.E."/>
            <person name="Sieber C.M."/>
            <person name="Emerson J.B."/>
            <person name="Anantharaman K."/>
            <person name="Thomas B.C."/>
            <person name="Malmstrom R."/>
            <person name="Stieglmeier M."/>
            <person name="Klingl A."/>
            <person name="Woyke T."/>
            <person name="Ryan C.M."/>
            <person name="Banfield J.F."/>
        </authorList>
    </citation>
    <scope>NUCLEOTIDE SEQUENCE [LARGE SCALE GENOMIC DNA]</scope>
    <source>
        <strain evidence="2">CG23_combo_of_CG06-09_8_20_14_all_42_19</strain>
    </source>
</reference>
<dbReference type="EMBL" id="PCSK01000009">
    <property type="protein sequence ID" value="PIP46529.1"/>
    <property type="molecule type" value="Genomic_DNA"/>
</dbReference>
<name>A0A2H0AM89_9BACT</name>
<dbReference type="Proteomes" id="UP000230007">
    <property type="component" value="Unassembled WGS sequence"/>
</dbReference>
<proteinExistence type="predicted"/>
<feature type="transmembrane region" description="Helical" evidence="1">
    <location>
        <begin position="501"/>
        <end position="521"/>
    </location>
</feature>
<evidence type="ECO:0000313" key="3">
    <source>
        <dbReference type="Proteomes" id="UP000230007"/>
    </source>
</evidence>
<accession>A0A2H0AM89</accession>
<evidence type="ECO:0000256" key="1">
    <source>
        <dbReference type="SAM" id="Phobius"/>
    </source>
</evidence>
<keyword evidence="1" id="KW-1133">Transmembrane helix</keyword>
<feature type="transmembrane region" description="Helical" evidence="1">
    <location>
        <begin position="469"/>
        <end position="489"/>
    </location>
</feature>
<comment type="caution">
    <text evidence="2">The sequence shown here is derived from an EMBL/GenBank/DDBJ whole genome shotgun (WGS) entry which is preliminary data.</text>
</comment>
<evidence type="ECO:0000313" key="2">
    <source>
        <dbReference type="EMBL" id="PIP46529.1"/>
    </source>
</evidence>
<sequence length="536" mass="62044">MGNLSDSIKKLVEINKTASQKNLPQSETEVIIVDEVAARVASFYERIRGIVDWREEHVLRKTAIERVLKRRMLFKKGLLLESDGEDASEQFLKELVRGGHFPNGTIPISKIEETRNVINKYVFILEKGLVSGGKDKAKLENWFMQMASYEIEITLDPHEKEIGLIMFMTEDLLGRIKLREEDKKIIGEDELKLQVHVAVHRALFKMDDAVVSYHLFERLYRDWHTPSEPTLLHVAAHILEVRDVITRTLKHPLAENFYKAAERYDTPYLILGDVISKNPQGFEEVAEVPDKLDVKINEAYKARLARLKGRIRRAAFYSTVSIFLTKVLTVLALELPIDKYLQGSFNYTAISVSVLVPPLLMVFLINTVKVTSNDNFEKVKGEVKALISGGERSAHYVALPKRQRFFAKAFFKLFYLASFLLSFGLISWFLWRFSFGPFSIIVFLFFISLVAFAGTKIQQRGRELMIGEVKTGFIFGMLDFFFLPVIEVGRWSSRQLVRYNAIIFIFNFLIETPIQVFVEFFEQWRTFLKEKKEEIH</sequence>
<dbReference type="AlphaFoldDB" id="A0A2H0AM89"/>
<keyword evidence="1" id="KW-0472">Membrane</keyword>
<feature type="transmembrane region" description="Helical" evidence="1">
    <location>
        <begin position="437"/>
        <end position="457"/>
    </location>
</feature>
<feature type="transmembrane region" description="Helical" evidence="1">
    <location>
        <begin position="409"/>
        <end position="431"/>
    </location>
</feature>
<organism evidence="2 3">
    <name type="scientific">Candidatus Colwellbacteria bacterium CG23_combo_of_CG06-09_8_20_14_all_42_19</name>
    <dbReference type="NCBI Taxonomy" id="1974541"/>
    <lineage>
        <taxon>Bacteria</taxon>
        <taxon>Candidatus Colwelliibacteriota</taxon>
    </lineage>
</organism>
<keyword evidence="1" id="KW-0812">Transmembrane</keyword>